<proteinExistence type="inferred from homology"/>
<protein>
    <submittedName>
        <fullName evidence="3">Thioesterase</fullName>
    </submittedName>
</protein>
<dbReference type="Pfam" id="PF00975">
    <property type="entry name" value="Thioesterase"/>
    <property type="match status" value="1"/>
</dbReference>
<dbReference type="SUPFAM" id="SSF53474">
    <property type="entry name" value="alpha/beta-Hydrolases"/>
    <property type="match status" value="1"/>
</dbReference>
<evidence type="ECO:0000256" key="1">
    <source>
        <dbReference type="ARBA" id="ARBA00007169"/>
    </source>
</evidence>
<dbReference type="PANTHER" id="PTHR11487">
    <property type="entry name" value="THIOESTERASE"/>
    <property type="match status" value="1"/>
</dbReference>
<evidence type="ECO:0000313" key="5">
    <source>
        <dbReference type="Proteomes" id="UP000321787"/>
    </source>
</evidence>
<dbReference type="AlphaFoldDB" id="A0A510UM46"/>
<dbReference type="InterPro" id="IPR001031">
    <property type="entry name" value="Thioesterase"/>
</dbReference>
<comment type="similarity">
    <text evidence="1">Belongs to the thioesterase family.</text>
</comment>
<dbReference type="Gene3D" id="3.40.50.1820">
    <property type="entry name" value="alpha/beta hydrolase"/>
    <property type="match status" value="1"/>
</dbReference>
<feature type="domain" description="Thioesterase" evidence="2">
    <location>
        <begin position="57"/>
        <end position="280"/>
    </location>
</feature>
<dbReference type="Proteomes" id="UP000448038">
    <property type="component" value="Unassembled WGS sequence"/>
</dbReference>
<evidence type="ECO:0000259" key="2">
    <source>
        <dbReference type="Pfam" id="PF00975"/>
    </source>
</evidence>
<reference evidence="3 5" key="1">
    <citation type="submission" date="2019-07" db="EMBL/GenBank/DDBJ databases">
        <title>Whole genome shotgun sequence of Aliivibrio fischeri NBRC 101058.</title>
        <authorList>
            <person name="Hosoyama A."/>
            <person name="Uohara A."/>
            <person name="Ohji S."/>
            <person name="Ichikawa N."/>
        </authorList>
    </citation>
    <scope>NUCLEOTIDE SEQUENCE [LARGE SCALE GENOMIC DNA]</scope>
    <source>
        <strain evidence="3 5">NBRC 101058</strain>
    </source>
</reference>
<evidence type="ECO:0000313" key="4">
    <source>
        <dbReference type="EMBL" id="MUK51030.1"/>
    </source>
</evidence>
<evidence type="ECO:0000313" key="6">
    <source>
        <dbReference type="Proteomes" id="UP000448038"/>
    </source>
</evidence>
<organism evidence="3 5">
    <name type="scientific">Aliivibrio fischeri</name>
    <name type="common">Vibrio fischeri</name>
    <dbReference type="NCBI Taxonomy" id="668"/>
    <lineage>
        <taxon>Bacteria</taxon>
        <taxon>Pseudomonadati</taxon>
        <taxon>Pseudomonadota</taxon>
        <taxon>Gammaproteobacteria</taxon>
        <taxon>Vibrionales</taxon>
        <taxon>Vibrionaceae</taxon>
        <taxon>Aliivibrio</taxon>
    </lineage>
</organism>
<dbReference type="InterPro" id="IPR029058">
    <property type="entry name" value="AB_hydrolase_fold"/>
</dbReference>
<dbReference type="Proteomes" id="UP000321787">
    <property type="component" value="Unassembled WGS sequence"/>
</dbReference>
<dbReference type="GO" id="GO:0008610">
    <property type="term" value="P:lipid biosynthetic process"/>
    <property type="evidence" value="ECO:0007669"/>
    <property type="project" value="TreeGrafter"/>
</dbReference>
<dbReference type="PANTHER" id="PTHR11487:SF0">
    <property type="entry name" value="S-ACYL FATTY ACID SYNTHASE THIOESTERASE, MEDIUM CHAIN"/>
    <property type="match status" value="1"/>
</dbReference>
<dbReference type="EMBL" id="WOBN01000033">
    <property type="protein sequence ID" value="MUK51030.1"/>
    <property type="molecule type" value="Genomic_DNA"/>
</dbReference>
<sequence>MTKKSTQVDNLCSVTNTINWCSIGDGNQQLILYLKNKINMLNNWFHIPQPNPTAKVRLFCLPHAGGTAGLFRPWSKLLLNSIELVLVCLPNREQRCNDVMPDTFTELIHQLSNAIISANLLDKPWAIFGHSMGANLGHEVILKLKEAEQPTPVHLFISACEAPQFKIPSQIRNYSDQDLCNELFKLGGTSKELFEVVEIRELILPMIRHDYALIEKHQATKCAIDCPITAFIGLQDQELMAREVKGWQTWTHNHFSLEKFNGGHFYLSEQPSKVIETIHKYLYPHI</sequence>
<dbReference type="EMBL" id="BJTZ01000035">
    <property type="protein sequence ID" value="GEK15639.1"/>
    <property type="molecule type" value="Genomic_DNA"/>
</dbReference>
<reference evidence="4 6" key="2">
    <citation type="submission" date="2019-11" db="EMBL/GenBank/DDBJ databases">
        <title>Using colonization assays and comparative genomics to discover symbiosis behaviors and factors in Vibrio fischeri.</title>
        <authorList>
            <person name="Bongrand C."/>
            <person name="Moriano-Gutierrez S."/>
            <person name="Arevalo P."/>
            <person name="Mcfall-Ngai M."/>
            <person name="Visick K."/>
            <person name="Polz M.F."/>
            <person name="Ruby E.G."/>
        </authorList>
    </citation>
    <scope>NUCLEOTIDE SEQUENCE [LARGE SCALE GENOMIC DNA]</scope>
    <source>
        <strain evidence="6">emors.4.1</strain>
        <strain evidence="4">Emors.4.1</strain>
    </source>
</reference>
<comment type="caution">
    <text evidence="3">The sequence shown here is derived from an EMBL/GenBank/DDBJ whole genome shotgun (WGS) entry which is preliminary data.</text>
</comment>
<dbReference type="InterPro" id="IPR012223">
    <property type="entry name" value="TEII"/>
</dbReference>
<gene>
    <name evidence="3" type="ORF">AFI02nite_36750</name>
    <name evidence="4" type="ORF">GNP88_17965</name>
</gene>
<evidence type="ECO:0000313" key="3">
    <source>
        <dbReference type="EMBL" id="GEK15639.1"/>
    </source>
</evidence>
<dbReference type="RefSeq" id="WP_146866209.1">
    <property type="nucleotide sequence ID" value="NZ_BJTZ01000035.1"/>
</dbReference>
<accession>A0A510UM46</accession>
<name>A0A510UM46_ALIFS</name>